<evidence type="ECO:0000313" key="3">
    <source>
        <dbReference type="Proteomes" id="UP000800235"/>
    </source>
</evidence>
<evidence type="ECO:0000256" key="1">
    <source>
        <dbReference type="SAM" id="Phobius"/>
    </source>
</evidence>
<name>A0A9P4NZ61_9PEZI</name>
<dbReference type="EMBL" id="MU007014">
    <property type="protein sequence ID" value="KAF2435159.1"/>
    <property type="molecule type" value="Genomic_DNA"/>
</dbReference>
<proteinExistence type="predicted"/>
<comment type="caution">
    <text evidence="2">The sequence shown here is derived from an EMBL/GenBank/DDBJ whole genome shotgun (WGS) entry which is preliminary data.</text>
</comment>
<dbReference type="AlphaFoldDB" id="A0A9P4NZ61"/>
<accession>A0A9P4NZ61</accession>
<keyword evidence="1" id="KW-1133">Transmembrane helix</keyword>
<sequence length="306" mass="33497">MAQCYRREGTEAYHTVCSPDESISFCCPDAFECYANGLCAFGNSTSMTRPAIGNLTYQIDVIEATEPSCTDKNWGGKCANAPVRCEGPNDTDCYPNSIGYLPLQGCTPEVEESFTNPSLWLSCGCYDHTCTAAEEKYHKWGPLGAVICPAWRRDRNLTEWCTPLPTPPYGNGTIPIINGTYPINSTQTSLPSATANLGINAATPVREVNAYRAQPIRRHAAQTTLVVDVPDTYNQQLAVGVPTAEAPSMKEIRVVPIALVALLLGLTIGLLLRRYTLKRQKSNRNLRELSMPPRYEGVVAKKQTGN</sequence>
<dbReference type="Proteomes" id="UP000800235">
    <property type="component" value="Unassembled WGS sequence"/>
</dbReference>
<gene>
    <name evidence="2" type="ORF">EJ08DRAFT_656790</name>
</gene>
<keyword evidence="1" id="KW-0812">Transmembrane</keyword>
<protein>
    <submittedName>
        <fullName evidence="2">Uncharacterized protein</fullName>
    </submittedName>
</protein>
<reference evidence="2" key="1">
    <citation type="journal article" date="2020" name="Stud. Mycol.">
        <title>101 Dothideomycetes genomes: a test case for predicting lifestyles and emergence of pathogens.</title>
        <authorList>
            <person name="Haridas S."/>
            <person name="Albert R."/>
            <person name="Binder M."/>
            <person name="Bloem J."/>
            <person name="Labutti K."/>
            <person name="Salamov A."/>
            <person name="Andreopoulos B."/>
            <person name="Baker S."/>
            <person name="Barry K."/>
            <person name="Bills G."/>
            <person name="Bluhm B."/>
            <person name="Cannon C."/>
            <person name="Castanera R."/>
            <person name="Culley D."/>
            <person name="Daum C."/>
            <person name="Ezra D."/>
            <person name="Gonzalez J."/>
            <person name="Henrissat B."/>
            <person name="Kuo A."/>
            <person name="Liang C."/>
            <person name="Lipzen A."/>
            <person name="Lutzoni F."/>
            <person name="Magnuson J."/>
            <person name="Mondo S."/>
            <person name="Nolan M."/>
            <person name="Ohm R."/>
            <person name="Pangilinan J."/>
            <person name="Park H.-J."/>
            <person name="Ramirez L."/>
            <person name="Alfaro M."/>
            <person name="Sun H."/>
            <person name="Tritt A."/>
            <person name="Yoshinaga Y."/>
            <person name="Zwiers L.-H."/>
            <person name="Turgeon B."/>
            <person name="Goodwin S."/>
            <person name="Spatafora J."/>
            <person name="Crous P."/>
            <person name="Grigoriev I."/>
        </authorList>
    </citation>
    <scope>NUCLEOTIDE SEQUENCE</scope>
    <source>
        <strain evidence="2">CBS 130266</strain>
    </source>
</reference>
<evidence type="ECO:0000313" key="2">
    <source>
        <dbReference type="EMBL" id="KAF2435159.1"/>
    </source>
</evidence>
<keyword evidence="1" id="KW-0472">Membrane</keyword>
<keyword evidence="3" id="KW-1185">Reference proteome</keyword>
<feature type="transmembrane region" description="Helical" evidence="1">
    <location>
        <begin position="254"/>
        <end position="272"/>
    </location>
</feature>
<organism evidence="2 3">
    <name type="scientific">Tothia fuscella</name>
    <dbReference type="NCBI Taxonomy" id="1048955"/>
    <lineage>
        <taxon>Eukaryota</taxon>
        <taxon>Fungi</taxon>
        <taxon>Dikarya</taxon>
        <taxon>Ascomycota</taxon>
        <taxon>Pezizomycotina</taxon>
        <taxon>Dothideomycetes</taxon>
        <taxon>Pleosporomycetidae</taxon>
        <taxon>Venturiales</taxon>
        <taxon>Cylindrosympodiaceae</taxon>
        <taxon>Tothia</taxon>
    </lineage>
</organism>